<organism evidence="1">
    <name type="scientific">Anguilla anguilla</name>
    <name type="common">European freshwater eel</name>
    <name type="synonym">Muraena anguilla</name>
    <dbReference type="NCBI Taxonomy" id="7936"/>
    <lineage>
        <taxon>Eukaryota</taxon>
        <taxon>Metazoa</taxon>
        <taxon>Chordata</taxon>
        <taxon>Craniata</taxon>
        <taxon>Vertebrata</taxon>
        <taxon>Euteleostomi</taxon>
        <taxon>Actinopterygii</taxon>
        <taxon>Neopterygii</taxon>
        <taxon>Teleostei</taxon>
        <taxon>Anguilliformes</taxon>
        <taxon>Anguillidae</taxon>
        <taxon>Anguilla</taxon>
    </lineage>
</organism>
<protein>
    <submittedName>
        <fullName evidence="1">Uncharacterized protein</fullName>
    </submittedName>
</protein>
<proteinExistence type="predicted"/>
<dbReference type="EMBL" id="GBXM01032256">
    <property type="protein sequence ID" value="JAH76321.1"/>
    <property type="molecule type" value="Transcribed_RNA"/>
</dbReference>
<name>A0A0E9VE95_ANGAN</name>
<evidence type="ECO:0000313" key="1">
    <source>
        <dbReference type="EMBL" id="JAH76321.1"/>
    </source>
</evidence>
<dbReference type="AlphaFoldDB" id="A0A0E9VE95"/>
<reference evidence="1" key="2">
    <citation type="journal article" date="2015" name="Fish Shellfish Immunol.">
        <title>Early steps in the European eel (Anguilla anguilla)-Vibrio vulnificus interaction in the gills: Role of the RtxA13 toxin.</title>
        <authorList>
            <person name="Callol A."/>
            <person name="Pajuelo D."/>
            <person name="Ebbesson L."/>
            <person name="Teles M."/>
            <person name="MacKenzie S."/>
            <person name="Amaro C."/>
        </authorList>
    </citation>
    <scope>NUCLEOTIDE SEQUENCE</scope>
</reference>
<sequence length="19" mass="2203">MLGVMTLYMLPFKILGVYI</sequence>
<accession>A0A0E9VE95</accession>
<reference evidence="1" key="1">
    <citation type="submission" date="2014-11" db="EMBL/GenBank/DDBJ databases">
        <authorList>
            <person name="Amaro Gonzalez C."/>
        </authorList>
    </citation>
    <scope>NUCLEOTIDE SEQUENCE</scope>
</reference>